<dbReference type="OrthoDB" id="430647at2759"/>
<dbReference type="EMBL" id="KB096076">
    <property type="protein sequence ID" value="ESO08674.1"/>
    <property type="molecule type" value="Genomic_DNA"/>
</dbReference>
<reference evidence="2" key="3">
    <citation type="submission" date="2015-06" db="UniProtKB">
        <authorList>
            <consortium name="EnsemblMetazoa"/>
        </authorList>
    </citation>
    <scope>IDENTIFICATION</scope>
</reference>
<evidence type="ECO:0000313" key="3">
    <source>
        <dbReference type="Proteomes" id="UP000015101"/>
    </source>
</evidence>
<keyword evidence="3" id="KW-1185">Reference proteome</keyword>
<evidence type="ECO:0000313" key="1">
    <source>
        <dbReference type="EMBL" id="ESO08674.1"/>
    </source>
</evidence>
<gene>
    <name evidence="2" type="primary">20213248</name>
    <name evidence="1" type="ORF">HELRODRAFT_195070</name>
</gene>
<dbReference type="OMA" id="RYSIAME"/>
<dbReference type="EnsemblMetazoa" id="HelroT195070">
    <property type="protein sequence ID" value="HelroP195070"/>
    <property type="gene ID" value="HelroG195070"/>
</dbReference>
<dbReference type="RefSeq" id="XP_009013226.1">
    <property type="nucleotide sequence ID" value="XM_009014978.1"/>
</dbReference>
<proteinExistence type="predicted"/>
<evidence type="ECO:0000313" key="2">
    <source>
        <dbReference type="EnsemblMetazoa" id="HelroP195070"/>
    </source>
</evidence>
<dbReference type="eggNOG" id="ENOG502QWHF">
    <property type="taxonomic scope" value="Eukaryota"/>
</dbReference>
<dbReference type="AlphaFoldDB" id="T1FWQ3"/>
<dbReference type="HOGENOM" id="CLU_926125_0_0_1"/>
<reference evidence="1 3" key="2">
    <citation type="journal article" date="2013" name="Nature">
        <title>Insights into bilaterian evolution from three spiralian genomes.</title>
        <authorList>
            <person name="Simakov O."/>
            <person name="Marletaz F."/>
            <person name="Cho S.J."/>
            <person name="Edsinger-Gonzales E."/>
            <person name="Havlak P."/>
            <person name="Hellsten U."/>
            <person name="Kuo D.H."/>
            <person name="Larsson T."/>
            <person name="Lv J."/>
            <person name="Arendt D."/>
            <person name="Savage R."/>
            <person name="Osoegawa K."/>
            <person name="de Jong P."/>
            <person name="Grimwood J."/>
            <person name="Chapman J.A."/>
            <person name="Shapiro H."/>
            <person name="Aerts A."/>
            <person name="Otillar R.P."/>
            <person name="Terry A.Y."/>
            <person name="Boore J.L."/>
            <person name="Grigoriev I.V."/>
            <person name="Lindberg D.R."/>
            <person name="Seaver E.C."/>
            <person name="Weisblat D.A."/>
            <person name="Putnam N.H."/>
            <person name="Rokhsar D.S."/>
        </authorList>
    </citation>
    <scope>NUCLEOTIDE SEQUENCE</scope>
</reference>
<accession>T1FWQ3</accession>
<dbReference type="EMBL" id="AMQM01009164">
    <property type="status" value="NOT_ANNOTATED_CDS"/>
    <property type="molecule type" value="Genomic_DNA"/>
</dbReference>
<protein>
    <submittedName>
        <fullName evidence="1 2">Uncharacterized protein</fullName>
    </submittedName>
</protein>
<dbReference type="GeneID" id="20213248"/>
<dbReference type="PANTHER" id="PTHR38566:SF1">
    <property type="entry name" value="CHROMOSOME UNDETERMINED SCAFFOLD_18, WHOLE GENOME SHOTGUN SEQUENCE"/>
    <property type="match status" value="1"/>
</dbReference>
<dbReference type="Proteomes" id="UP000015101">
    <property type="component" value="Unassembled WGS sequence"/>
</dbReference>
<dbReference type="InParanoid" id="T1FWQ3"/>
<dbReference type="PANTHER" id="PTHR38566">
    <property type="entry name" value="RNA_LIG_T4_1 DOMAIN-CONTAINING PROTEIN"/>
    <property type="match status" value="1"/>
</dbReference>
<name>T1FWQ3_HELRO</name>
<reference evidence="3" key="1">
    <citation type="submission" date="2012-12" db="EMBL/GenBank/DDBJ databases">
        <authorList>
            <person name="Hellsten U."/>
            <person name="Grimwood J."/>
            <person name="Chapman J.A."/>
            <person name="Shapiro H."/>
            <person name="Aerts A."/>
            <person name="Otillar R.P."/>
            <person name="Terry A.Y."/>
            <person name="Boore J.L."/>
            <person name="Simakov O."/>
            <person name="Marletaz F."/>
            <person name="Cho S.-J."/>
            <person name="Edsinger-Gonzales E."/>
            <person name="Havlak P."/>
            <person name="Kuo D.-H."/>
            <person name="Larsson T."/>
            <person name="Lv J."/>
            <person name="Arendt D."/>
            <person name="Savage R."/>
            <person name="Osoegawa K."/>
            <person name="de Jong P."/>
            <person name="Lindberg D.R."/>
            <person name="Seaver E.C."/>
            <person name="Weisblat D.A."/>
            <person name="Putnam N.H."/>
            <person name="Grigoriev I.V."/>
            <person name="Rokhsar D.S."/>
        </authorList>
    </citation>
    <scope>NUCLEOTIDE SEQUENCE</scope>
</reference>
<dbReference type="KEGG" id="hro:HELRODRAFT_195070"/>
<organism evidence="2 3">
    <name type="scientific">Helobdella robusta</name>
    <name type="common">Californian leech</name>
    <dbReference type="NCBI Taxonomy" id="6412"/>
    <lineage>
        <taxon>Eukaryota</taxon>
        <taxon>Metazoa</taxon>
        <taxon>Spiralia</taxon>
        <taxon>Lophotrochozoa</taxon>
        <taxon>Annelida</taxon>
        <taxon>Clitellata</taxon>
        <taxon>Hirudinea</taxon>
        <taxon>Rhynchobdellida</taxon>
        <taxon>Glossiphoniidae</taxon>
        <taxon>Helobdella</taxon>
    </lineage>
</organism>
<dbReference type="CTD" id="20213248"/>
<dbReference type="STRING" id="6412.T1FWQ3"/>
<sequence>MCVYNVESQLTHANQLTQAHLISMPTKYELAKEIIREWSNEWLTWCITNQHVSISSNDVPENILPEDWFGVLLDCKVFCKEGPDDVLFNENADIRRMVARGNCFLKLRSPEWVVETSHVLRGLPKFCEGLGEAEGESKKDEDDKWKDYFTKDIAETSYILSSNKLNGESGHMAALLIHGTPYWLGGSKNVSMLFRNRDDIKKYASAQRYSIAMEICEEWMGYVDDHHHEAGRLHSFMCEYKLTGNFEFLSPHHQHIEDFSHMPQLIFITWTFLNLESVLEKPITDQPTSSSSSPTSSSSSS</sequence>